<dbReference type="Proteomes" id="UP001170717">
    <property type="component" value="Unassembled WGS sequence"/>
</dbReference>
<evidence type="ECO:0000313" key="1">
    <source>
        <dbReference type="EMBL" id="AMJ75147.1"/>
    </source>
</evidence>
<protein>
    <submittedName>
        <fullName evidence="2">Sulfotransferase family protein</fullName>
    </submittedName>
</protein>
<dbReference type="Proteomes" id="UP000056750">
    <property type="component" value="Chromosome"/>
</dbReference>
<sequence>MKPNAIVVVGMHRSGTSAVSGLLSELGVFMGSSLFAPQKGVNEKGFFENSLLVDLNDRLLDEQLLSWDHPLALCIDPEIAKSLAGYSAQAQHLLDKDYAKKTLWGMKDPRTTLLLPFWREVLESRGIKINFVLMLRSPMEVHGSLKKRDGFSINKSMHLWLNYTLSGYIGAKGLNPFILKYQDLLNSPDDSARKIFEHFEISVGQNPQKQSFIDKKLKNQQAVEVPDEPLVKLAMDVYETLSSDVVDEVRLSESVNEYKAYLASLSGVLSEHLSAVKTEEVYFKRHFLDAYESIWWKLSWPLKKVESFLRTKY</sequence>
<dbReference type="GeneID" id="83259031"/>
<gene>
    <name evidence="1" type="ORF">AVL57_14955</name>
    <name evidence="2" type="ORF">Q4527_10565</name>
</gene>
<proteinExistence type="predicted"/>
<dbReference type="RefSeq" id="WP_057790480.1">
    <property type="nucleotide sequence ID" value="NZ_CP013926.1"/>
</dbReference>
<reference evidence="1 3" key="1">
    <citation type="submission" date="2015-12" db="EMBL/GenBank/DDBJ databases">
        <title>Intraspecies pangenome expansion in the marine bacterium Alteromonas.</title>
        <authorList>
            <person name="Lopez-Perez M."/>
            <person name="Rodriguez-Valera F."/>
        </authorList>
    </citation>
    <scope>NUCLEOTIDE SEQUENCE [LARGE SCALE GENOMIC DNA]</scope>
    <source>
        <strain evidence="1 3">LMG 21861</strain>
    </source>
</reference>
<evidence type="ECO:0000313" key="2">
    <source>
        <dbReference type="EMBL" id="MDO6577837.1"/>
    </source>
</evidence>
<keyword evidence="3" id="KW-1185">Reference proteome</keyword>
<dbReference type="KEGG" id="asq:AVL57_14955"/>
<name>A0AAW7Z1E4_9ALTE</name>
<reference evidence="2" key="2">
    <citation type="submission" date="2023-07" db="EMBL/GenBank/DDBJ databases">
        <title>Genome content predicts the carbon catabolic preferences of heterotrophic bacteria.</title>
        <authorList>
            <person name="Gralka M."/>
        </authorList>
    </citation>
    <scope>NUCLEOTIDE SEQUENCE</scope>
    <source>
        <strain evidence="2">F2M12</strain>
    </source>
</reference>
<dbReference type="SUPFAM" id="SSF52540">
    <property type="entry name" value="P-loop containing nucleoside triphosphate hydrolases"/>
    <property type="match status" value="1"/>
</dbReference>
<dbReference type="AlphaFoldDB" id="A0AAW7Z1E4"/>
<dbReference type="EMBL" id="JAUOQI010000006">
    <property type="protein sequence ID" value="MDO6577837.1"/>
    <property type="molecule type" value="Genomic_DNA"/>
</dbReference>
<dbReference type="Gene3D" id="3.40.50.300">
    <property type="entry name" value="P-loop containing nucleotide triphosphate hydrolases"/>
    <property type="match status" value="1"/>
</dbReference>
<dbReference type="InterPro" id="IPR027417">
    <property type="entry name" value="P-loop_NTPase"/>
</dbReference>
<accession>A0AAW7Z1E4</accession>
<dbReference type="EMBL" id="CP013926">
    <property type="protein sequence ID" value="AMJ75147.1"/>
    <property type="molecule type" value="Genomic_DNA"/>
</dbReference>
<organism evidence="2 4">
    <name type="scientific">Alteromonas stellipolaris</name>
    <dbReference type="NCBI Taxonomy" id="233316"/>
    <lineage>
        <taxon>Bacteria</taxon>
        <taxon>Pseudomonadati</taxon>
        <taxon>Pseudomonadota</taxon>
        <taxon>Gammaproteobacteria</taxon>
        <taxon>Alteromonadales</taxon>
        <taxon>Alteromonadaceae</taxon>
        <taxon>Alteromonas/Salinimonas group</taxon>
        <taxon>Alteromonas</taxon>
    </lineage>
</organism>
<evidence type="ECO:0000313" key="4">
    <source>
        <dbReference type="Proteomes" id="UP001170717"/>
    </source>
</evidence>
<evidence type="ECO:0000313" key="3">
    <source>
        <dbReference type="Proteomes" id="UP000056750"/>
    </source>
</evidence>